<protein>
    <recommendedName>
        <fullName evidence="1">MOSC domain-containing protein</fullName>
    </recommendedName>
</protein>
<dbReference type="InterPro" id="IPR011037">
    <property type="entry name" value="Pyrv_Knase-like_insert_dom_sf"/>
</dbReference>
<evidence type="ECO:0000313" key="2">
    <source>
        <dbReference type="EMBL" id="CAA9274154.1"/>
    </source>
</evidence>
<dbReference type="InterPro" id="IPR052716">
    <property type="entry name" value="MOSC_domain"/>
</dbReference>
<dbReference type="AlphaFoldDB" id="A0A6J4JC65"/>
<feature type="domain" description="MOSC" evidence="1">
    <location>
        <begin position="47"/>
        <end position="181"/>
    </location>
</feature>
<dbReference type="PROSITE" id="PS51340">
    <property type="entry name" value="MOSC"/>
    <property type="match status" value="1"/>
</dbReference>
<dbReference type="GO" id="GO:0030170">
    <property type="term" value="F:pyridoxal phosphate binding"/>
    <property type="evidence" value="ECO:0007669"/>
    <property type="project" value="InterPro"/>
</dbReference>
<reference evidence="2" key="1">
    <citation type="submission" date="2020-02" db="EMBL/GenBank/DDBJ databases">
        <authorList>
            <person name="Meier V. D."/>
        </authorList>
    </citation>
    <scope>NUCLEOTIDE SEQUENCE</scope>
    <source>
        <strain evidence="2">AVDCRST_MAG52</strain>
    </source>
</reference>
<dbReference type="GO" id="GO:0030151">
    <property type="term" value="F:molybdenum ion binding"/>
    <property type="evidence" value="ECO:0007669"/>
    <property type="project" value="InterPro"/>
</dbReference>
<dbReference type="PANTHER" id="PTHR36930">
    <property type="entry name" value="METAL-SULFUR CLUSTER BIOSYNTHESIS PROTEINS YUAD-RELATED"/>
    <property type="match status" value="1"/>
</dbReference>
<accession>A0A6J4JC65</accession>
<proteinExistence type="predicted"/>
<sequence>MADPVRPAPHELGAGPHRYAVEVVGLLAAPEHRYAGRPGGTVPEQAGDQRERIEVRAGFGIVGDRYAGKPAHRDAAVTVLAAEAVDALAAELGSVPLDPLLMRRNVVLRGAEIEALRGQVFSLDCGEGEVVLRGGRPANPCAWLDTVLAPGAHRGMRGRAGIRCAPLSGGVLRLGPAVLRSSVPLDLTRAGAVRPLAPHRAGRTP</sequence>
<evidence type="ECO:0000259" key="1">
    <source>
        <dbReference type="PROSITE" id="PS51340"/>
    </source>
</evidence>
<dbReference type="Gene3D" id="2.40.33.20">
    <property type="entry name" value="PK beta-barrel domain-like"/>
    <property type="match status" value="1"/>
</dbReference>
<dbReference type="EMBL" id="CADCTN010000232">
    <property type="protein sequence ID" value="CAA9274154.1"/>
    <property type="molecule type" value="Genomic_DNA"/>
</dbReference>
<dbReference type="GO" id="GO:0003824">
    <property type="term" value="F:catalytic activity"/>
    <property type="evidence" value="ECO:0007669"/>
    <property type="project" value="InterPro"/>
</dbReference>
<dbReference type="PANTHER" id="PTHR36930:SF1">
    <property type="entry name" value="MOSC DOMAIN-CONTAINING PROTEIN"/>
    <property type="match status" value="1"/>
</dbReference>
<dbReference type="InterPro" id="IPR005302">
    <property type="entry name" value="MoCF_Sase_C"/>
</dbReference>
<dbReference type="SUPFAM" id="SSF50800">
    <property type="entry name" value="PK beta-barrel domain-like"/>
    <property type="match status" value="1"/>
</dbReference>
<gene>
    <name evidence="2" type="ORF">AVDCRST_MAG52-3381</name>
</gene>
<name>A0A6J4JC65_9ACTN</name>
<dbReference type="Pfam" id="PF03473">
    <property type="entry name" value="MOSC"/>
    <property type="match status" value="1"/>
</dbReference>
<organism evidence="2">
    <name type="scientific">uncultured Blastococcus sp</name>
    <dbReference type="NCBI Taxonomy" id="217144"/>
    <lineage>
        <taxon>Bacteria</taxon>
        <taxon>Bacillati</taxon>
        <taxon>Actinomycetota</taxon>
        <taxon>Actinomycetes</taxon>
        <taxon>Geodermatophilales</taxon>
        <taxon>Geodermatophilaceae</taxon>
        <taxon>Blastococcus</taxon>
        <taxon>environmental samples</taxon>
    </lineage>
</organism>